<keyword evidence="2" id="KW-0560">Oxidoreductase</keyword>
<protein>
    <submittedName>
        <fullName evidence="2">3-oxoacyl-[acyl-carrier protein] reductase</fullName>
        <ecNumber evidence="2">1.1.1.100</ecNumber>
    </submittedName>
</protein>
<evidence type="ECO:0000256" key="1">
    <source>
        <dbReference type="ARBA" id="ARBA00006484"/>
    </source>
</evidence>
<evidence type="ECO:0000313" key="2">
    <source>
        <dbReference type="EMBL" id="MBB5156748.1"/>
    </source>
</evidence>
<name>A0A840QDL6_9PSEU</name>
<proteinExistence type="inferred from homology"/>
<comment type="caution">
    <text evidence="2">The sequence shown here is derived from an EMBL/GenBank/DDBJ whole genome shotgun (WGS) entry which is preliminary data.</text>
</comment>
<dbReference type="Pfam" id="PF13561">
    <property type="entry name" value="adh_short_C2"/>
    <property type="match status" value="1"/>
</dbReference>
<dbReference type="Gene3D" id="3.40.50.720">
    <property type="entry name" value="NAD(P)-binding Rossmann-like Domain"/>
    <property type="match status" value="1"/>
</dbReference>
<sequence>MELGISGRNAFVCASTGGLGEATARALAAEGVNVVVSGRRGDRARAIAAELPGAVGIEVDLTAPDGADQLLAAATSALGDIDILVLNGPGPRPATASVLTIDDTTQAVHNLLLVHQRLVAGVLPGMRERGWGRVLAIGSSGVVAPIPRLALSNIGRSALAAYLKGLAAEVAADGVTANLLLPGRIATDRVASLDTAQAEREQRTPEEVRASTEAAIPAGRYGDPTEFGAAAAFLCSAKASYITGTAIRCDGGMVATL</sequence>
<dbReference type="InterPro" id="IPR036291">
    <property type="entry name" value="NAD(P)-bd_dom_sf"/>
</dbReference>
<dbReference type="EC" id="1.1.1.100" evidence="2"/>
<dbReference type="GO" id="GO:0004316">
    <property type="term" value="F:3-oxoacyl-[acyl-carrier-protein] reductase (NADPH) activity"/>
    <property type="evidence" value="ECO:0007669"/>
    <property type="project" value="UniProtKB-EC"/>
</dbReference>
<dbReference type="InterPro" id="IPR050259">
    <property type="entry name" value="SDR"/>
</dbReference>
<dbReference type="PANTHER" id="PTHR42879:SF6">
    <property type="entry name" value="NADPH-DEPENDENT REDUCTASE BACG"/>
    <property type="match status" value="1"/>
</dbReference>
<dbReference type="AlphaFoldDB" id="A0A840QDL6"/>
<dbReference type="InterPro" id="IPR002347">
    <property type="entry name" value="SDR_fam"/>
</dbReference>
<reference evidence="2 3" key="1">
    <citation type="submission" date="2020-08" db="EMBL/GenBank/DDBJ databases">
        <title>Sequencing the genomes of 1000 actinobacteria strains.</title>
        <authorList>
            <person name="Klenk H.-P."/>
        </authorList>
    </citation>
    <scope>NUCLEOTIDE SEQUENCE [LARGE SCALE GENOMIC DNA]</scope>
    <source>
        <strain evidence="2 3">DSM 45584</strain>
    </source>
</reference>
<dbReference type="Proteomes" id="UP000584374">
    <property type="component" value="Unassembled WGS sequence"/>
</dbReference>
<dbReference type="PRINTS" id="PR00081">
    <property type="entry name" value="GDHRDH"/>
</dbReference>
<dbReference type="SUPFAM" id="SSF51735">
    <property type="entry name" value="NAD(P)-binding Rossmann-fold domains"/>
    <property type="match status" value="1"/>
</dbReference>
<dbReference type="EMBL" id="JACHIW010000001">
    <property type="protein sequence ID" value="MBB5156748.1"/>
    <property type="molecule type" value="Genomic_DNA"/>
</dbReference>
<gene>
    <name evidence="2" type="ORF">BJ970_004282</name>
</gene>
<dbReference type="RefSeq" id="WP_184727821.1">
    <property type="nucleotide sequence ID" value="NZ_JACHIW010000001.1"/>
</dbReference>
<accession>A0A840QDL6</accession>
<dbReference type="PANTHER" id="PTHR42879">
    <property type="entry name" value="3-OXOACYL-(ACYL-CARRIER-PROTEIN) REDUCTASE"/>
    <property type="match status" value="1"/>
</dbReference>
<evidence type="ECO:0000313" key="3">
    <source>
        <dbReference type="Proteomes" id="UP000584374"/>
    </source>
</evidence>
<organism evidence="2 3">
    <name type="scientific">Saccharopolyspora phatthalungensis</name>
    <dbReference type="NCBI Taxonomy" id="664693"/>
    <lineage>
        <taxon>Bacteria</taxon>
        <taxon>Bacillati</taxon>
        <taxon>Actinomycetota</taxon>
        <taxon>Actinomycetes</taxon>
        <taxon>Pseudonocardiales</taxon>
        <taxon>Pseudonocardiaceae</taxon>
        <taxon>Saccharopolyspora</taxon>
    </lineage>
</organism>
<keyword evidence="3" id="KW-1185">Reference proteome</keyword>
<comment type="similarity">
    <text evidence="1">Belongs to the short-chain dehydrogenases/reductases (SDR) family.</text>
</comment>